<evidence type="ECO:0000313" key="1">
    <source>
        <dbReference type="EMBL" id="MBB6042533.1"/>
    </source>
</evidence>
<keyword evidence="2" id="KW-1185">Reference proteome</keyword>
<evidence type="ECO:0000313" key="2">
    <source>
        <dbReference type="Proteomes" id="UP000555838"/>
    </source>
</evidence>
<dbReference type="EMBL" id="JACHFG010000001">
    <property type="protein sequence ID" value="MBB6042533.1"/>
    <property type="molecule type" value="Genomic_DNA"/>
</dbReference>
<organism evidence="1 2">
    <name type="scientific">Borreliella yangtzensis</name>
    <dbReference type="NCBI Taxonomy" id="683292"/>
    <lineage>
        <taxon>Bacteria</taxon>
        <taxon>Pseudomonadati</taxon>
        <taxon>Spirochaetota</taxon>
        <taxon>Spirochaetia</taxon>
        <taxon>Spirochaetales</taxon>
        <taxon>Borreliaceae</taxon>
        <taxon>Borreliella</taxon>
    </lineage>
</organism>
<comment type="caution">
    <text evidence="1">The sequence shown here is derived from an EMBL/GenBank/DDBJ whole genome shotgun (WGS) entry which is preliminary data.</text>
</comment>
<sequence>MIQTVAIEVNATKNPLLLSLFSFKSFIVNDPLHFFFNFFF</sequence>
<name>A0ABR6P8T8_9SPIR</name>
<dbReference type="Proteomes" id="UP000555838">
    <property type="component" value="Unassembled WGS sequence"/>
</dbReference>
<gene>
    <name evidence="1" type="ORF">HNP68_000117</name>
</gene>
<accession>A0ABR6P8T8</accession>
<reference evidence="1 2" key="1">
    <citation type="submission" date="2020-08" db="EMBL/GenBank/DDBJ databases">
        <title>Genomic Encyclopedia of Type Strains, Phase IV (KMG-IV): sequencing the most valuable type-strain genomes for metagenomic binning, comparative biology and taxonomic classification.</title>
        <authorList>
            <person name="Goeker M."/>
        </authorList>
    </citation>
    <scope>NUCLEOTIDE SEQUENCE [LARGE SCALE GENOMIC DNA]</scope>
    <source>
        <strain evidence="1 2">DSM 24625</strain>
    </source>
</reference>
<proteinExistence type="predicted"/>
<protein>
    <submittedName>
        <fullName evidence="1">Uncharacterized protein</fullName>
    </submittedName>
</protein>